<comment type="caution">
    <text evidence="2">The sequence shown here is derived from an EMBL/GenBank/DDBJ whole genome shotgun (WGS) entry which is preliminary data.</text>
</comment>
<keyword evidence="1" id="KW-0472">Membrane</keyword>
<feature type="transmembrane region" description="Helical" evidence="1">
    <location>
        <begin position="206"/>
        <end position="226"/>
    </location>
</feature>
<feature type="transmembrane region" description="Helical" evidence="1">
    <location>
        <begin position="352"/>
        <end position="373"/>
    </location>
</feature>
<dbReference type="RefSeq" id="WP_130965300.1">
    <property type="nucleotide sequence ID" value="NZ_SIRT01000015.1"/>
</dbReference>
<gene>
    <name evidence="2" type="ORF">EYD45_14590</name>
</gene>
<feature type="transmembrane region" description="Helical" evidence="1">
    <location>
        <begin position="103"/>
        <end position="129"/>
    </location>
</feature>
<protein>
    <submittedName>
        <fullName evidence="2">Uncharacterized protein</fullName>
    </submittedName>
</protein>
<dbReference type="EMBL" id="SIRT01000015">
    <property type="protein sequence ID" value="TBN00165.1"/>
    <property type="molecule type" value="Genomic_DNA"/>
</dbReference>
<dbReference type="AlphaFoldDB" id="A0A4Q9FAN4"/>
<feature type="transmembrane region" description="Helical" evidence="1">
    <location>
        <begin position="283"/>
        <end position="301"/>
    </location>
</feature>
<feature type="transmembrane region" description="Helical" evidence="1">
    <location>
        <begin position="174"/>
        <end position="194"/>
    </location>
</feature>
<sequence length="493" mass="56587">MIKHFLNLEWKAFFRSASFGKSLGIKIFMGFMALYFMVCFLVIGLLMDKILEKVYPDTDVLVSFNSLLFYWILGDLVFRFFFQKLPVMSVKPLLTLPISRSKVVNFVLGKSALSFFNFLPLFAIVPFAFKLIFFKDYPSGSVLIWVLAIIITTLIINFINFIIESFSAETELSFLPVILITGGLFALDYFNIVSFKGLVGGAYNTIYESPFLVLALVLILGIAYFLNFKLLHKKLFLDSGLKTEVKEVNASNLEWTKNFGDIAPFMQLDLKLIWRNKRTKSSVWMLALGLLYGLFFYPQPAYQDKTFFFIFIGIFSTGIFLINFGQFVPAWDSGYYKLLMSQNIKYEQYLKSKFTLMALSVLVLFVLGIPYVYFGWKILFAHFAAAIYNIGVNTHVILWGGSYNRKKIDLSQKAAFNYQGTGAVQWLIGIPLLLFPMIIFALLNWLLSFEIACITLIAMGVLGIVFHQKLMRFITGKYLESKYKMIDAFDQEN</sequence>
<feature type="transmembrane region" description="Helical" evidence="1">
    <location>
        <begin position="379"/>
        <end position="402"/>
    </location>
</feature>
<name>A0A4Q9FAN4_9FLAO</name>
<proteinExistence type="predicted"/>
<feature type="transmembrane region" description="Helical" evidence="1">
    <location>
        <begin position="307"/>
        <end position="331"/>
    </location>
</feature>
<feature type="transmembrane region" description="Helical" evidence="1">
    <location>
        <begin position="62"/>
        <end position="82"/>
    </location>
</feature>
<dbReference type="Pfam" id="PF18940">
    <property type="entry name" value="DUF5687"/>
    <property type="match status" value="1"/>
</dbReference>
<keyword evidence="1" id="KW-0812">Transmembrane</keyword>
<keyword evidence="1" id="KW-1133">Transmembrane helix</keyword>
<evidence type="ECO:0000313" key="2">
    <source>
        <dbReference type="EMBL" id="TBN00165.1"/>
    </source>
</evidence>
<keyword evidence="3" id="KW-1185">Reference proteome</keyword>
<dbReference type="OrthoDB" id="1014144at2"/>
<accession>A0A4Q9FAN4</accession>
<feature type="transmembrane region" description="Helical" evidence="1">
    <location>
        <begin position="141"/>
        <end position="162"/>
    </location>
</feature>
<dbReference type="InterPro" id="IPR043742">
    <property type="entry name" value="DUF5687"/>
</dbReference>
<organism evidence="2 3">
    <name type="scientific">Hyunsoonleella flava</name>
    <dbReference type="NCBI Taxonomy" id="2527939"/>
    <lineage>
        <taxon>Bacteria</taxon>
        <taxon>Pseudomonadati</taxon>
        <taxon>Bacteroidota</taxon>
        <taxon>Flavobacteriia</taxon>
        <taxon>Flavobacteriales</taxon>
        <taxon>Flavobacteriaceae</taxon>
    </lineage>
</organism>
<reference evidence="2 3" key="1">
    <citation type="submission" date="2019-02" db="EMBL/GenBank/DDBJ databases">
        <title>Hyunsoonleella sp., isolated from marine sediment.</title>
        <authorList>
            <person name="Liu B.-T."/>
        </authorList>
    </citation>
    <scope>NUCLEOTIDE SEQUENCE [LARGE SCALE GENOMIC DNA]</scope>
    <source>
        <strain evidence="2 3">T58</strain>
    </source>
</reference>
<feature type="transmembrane region" description="Helical" evidence="1">
    <location>
        <begin position="449"/>
        <end position="467"/>
    </location>
</feature>
<feature type="transmembrane region" description="Helical" evidence="1">
    <location>
        <begin position="23"/>
        <end position="47"/>
    </location>
</feature>
<dbReference type="Proteomes" id="UP000291142">
    <property type="component" value="Unassembled WGS sequence"/>
</dbReference>
<evidence type="ECO:0000256" key="1">
    <source>
        <dbReference type="SAM" id="Phobius"/>
    </source>
</evidence>
<feature type="transmembrane region" description="Helical" evidence="1">
    <location>
        <begin position="423"/>
        <end position="443"/>
    </location>
</feature>
<evidence type="ECO:0000313" key="3">
    <source>
        <dbReference type="Proteomes" id="UP000291142"/>
    </source>
</evidence>